<proteinExistence type="predicted"/>
<organism evidence="1 2">
    <name type="scientific">Goodea atripinnis</name>
    <dbReference type="NCBI Taxonomy" id="208336"/>
    <lineage>
        <taxon>Eukaryota</taxon>
        <taxon>Metazoa</taxon>
        <taxon>Chordata</taxon>
        <taxon>Craniata</taxon>
        <taxon>Vertebrata</taxon>
        <taxon>Euteleostomi</taxon>
        <taxon>Actinopterygii</taxon>
        <taxon>Neopterygii</taxon>
        <taxon>Teleostei</taxon>
        <taxon>Neoteleostei</taxon>
        <taxon>Acanthomorphata</taxon>
        <taxon>Ovalentaria</taxon>
        <taxon>Atherinomorphae</taxon>
        <taxon>Cyprinodontiformes</taxon>
        <taxon>Goodeidae</taxon>
        <taxon>Goodea</taxon>
    </lineage>
</organism>
<evidence type="ECO:0000313" key="1">
    <source>
        <dbReference type="EMBL" id="MEQ2172709.1"/>
    </source>
</evidence>
<comment type="caution">
    <text evidence="1">The sequence shown here is derived from an EMBL/GenBank/DDBJ whole genome shotgun (WGS) entry which is preliminary data.</text>
</comment>
<dbReference type="Proteomes" id="UP001476798">
    <property type="component" value="Unassembled WGS sequence"/>
</dbReference>
<reference evidence="1 2" key="1">
    <citation type="submission" date="2021-06" db="EMBL/GenBank/DDBJ databases">
        <authorList>
            <person name="Palmer J.M."/>
        </authorList>
    </citation>
    <scope>NUCLEOTIDE SEQUENCE [LARGE SCALE GENOMIC DNA]</scope>
    <source>
        <strain evidence="1 2">GA_2019</strain>
        <tissue evidence="1">Muscle</tissue>
    </source>
</reference>
<protein>
    <submittedName>
        <fullName evidence="1">Uncharacterized protein</fullName>
    </submittedName>
</protein>
<sequence length="99" mass="11726">MAVAYFQQRRRYIFTVRRQADDALRQSALIANDTWGFSHCFSLFELQLRGIGKNMLYQIVAIMRWNVTGSVKEKNDCYENLLFAWTRAHSNGKGRWAMW</sequence>
<keyword evidence="2" id="KW-1185">Reference proteome</keyword>
<dbReference type="EMBL" id="JAHRIO010042615">
    <property type="protein sequence ID" value="MEQ2172709.1"/>
    <property type="molecule type" value="Genomic_DNA"/>
</dbReference>
<accession>A0ABV0NPD5</accession>
<evidence type="ECO:0000313" key="2">
    <source>
        <dbReference type="Proteomes" id="UP001476798"/>
    </source>
</evidence>
<gene>
    <name evidence="1" type="ORF">GOODEAATRI_024042</name>
</gene>
<name>A0ABV0NPD5_9TELE</name>